<reference evidence="2 3" key="1">
    <citation type="submission" date="2021-01" db="EMBL/GenBank/DDBJ databases">
        <title>Genomic Encyclopedia of Type Strains, Phase IV (KMG-IV): sequencing the most valuable type-strain genomes for metagenomic binning, comparative biology and taxonomic classification.</title>
        <authorList>
            <person name="Goeker M."/>
        </authorList>
    </citation>
    <scope>NUCLEOTIDE SEQUENCE [LARGE SCALE GENOMIC DNA]</scope>
    <source>
        <strain evidence="2 3">DSM 105453</strain>
    </source>
</reference>
<dbReference type="Gene3D" id="3.40.190.170">
    <property type="entry name" value="Bacterial extracellular solute-binding protein, family 7"/>
    <property type="match status" value="1"/>
</dbReference>
<organism evidence="2 3">
    <name type="scientific">Siminovitchia thermophila</name>
    <dbReference type="NCBI Taxonomy" id="1245522"/>
    <lineage>
        <taxon>Bacteria</taxon>
        <taxon>Bacillati</taxon>
        <taxon>Bacillota</taxon>
        <taxon>Bacilli</taxon>
        <taxon>Bacillales</taxon>
        <taxon>Bacillaceae</taxon>
        <taxon>Siminovitchia</taxon>
    </lineage>
</organism>
<keyword evidence="1" id="KW-0732">Signal</keyword>
<dbReference type="NCBIfam" id="NF037995">
    <property type="entry name" value="TRAP_S1"/>
    <property type="match status" value="1"/>
</dbReference>
<sequence>MDAQENPIVVADTYKLYEAKQKYMTLTGHVYSPAVILFSKSVWDTLPVEFQDILQEESKKAGDYIRELMKSQTKNH</sequence>
<evidence type="ECO:0000313" key="3">
    <source>
        <dbReference type="Proteomes" id="UP000823485"/>
    </source>
</evidence>
<gene>
    <name evidence="2" type="ORF">JOC94_000174</name>
</gene>
<accession>A0ABS2R0P5</accession>
<keyword evidence="3" id="KW-1185">Reference proteome</keyword>
<dbReference type="PANTHER" id="PTHR33376">
    <property type="match status" value="1"/>
</dbReference>
<dbReference type="PANTHER" id="PTHR33376:SF4">
    <property type="entry name" value="SIALIC ACID-BINDING PERIPLASMIC PROTEIN SIAP"/>
    <property type="match status" value="1"/>
</dbReference>
<dbReference type="InterPro" id="IPR018389">
    <property type="entry name" value="DctP_fam"/>
</dbReference>
<dbReference type="Pfam" id="PF03480">
    <property type="entry name" value="DctP"/>
    <property type="match status" value="1"/>
</dbReference>
<name>A0ABS2R0P5_9BACI</name>
<dbReference type="EMBL" id="JAFBFH010000001">
    <property type="protein sequence ID" value="MBM7713208.1"/>
    <property type="molecule type" value="Genomic_DNA"/>
</dbReference>
<dbReference type="Proteomes" id="UP000823485">
    <property type="component" value="Unassembled WGS sequence"/>
</dbReference>
<evidence type="ECO:0000313" key="2">
    <source>
        <dbReference type="EMBL" id="MBM7713208.1"/>
    </source>
</evidence>
<dbReference type="InterPro" id="IPR038404">
    <property type="entry name" value="TRAP_DctP_sf"/>
</dbReference>
<proteinExistence type="predicted"/>
<protein>
    <submittedName>
        <fullName evidence="2">TRAP-type C4-dicarboxylate transport system substrate-binding protein</fullName>
    </submittedName>
</protein>
<evidence type="ECO:0000256" key="1">
    <source>
        <dbReference type="ARBA" id="ARBA00022729"/>
    </source>
</evidence>
<comment type="caution">
    <text evidence="2">The sequence shown here is derived from an EMBL/GenBank/DDBJ whole genome shotgun (WGS) entry which is preliminary data.</text>
</comment>
<dbReference type="RefSeq" id="WP_328799752.1">
    <property type="nucleotide sequence ID" value="NZ_JAFBFH010000001.1"/>
</dbReference>